<organism evidence="2 3">
    <name type="scientific">Xenopus laevis</name>
    <name type="common">African clawed frog</name>
    <dbReference type="NCBI Taxonomy" id="8355"/>
    <lineage>
        <taxon>Eukaryota</taxon>
        <taxon>Metazoa</taxon>
        <taxon>Chordata</taxon>
        <taxon>Craniata</taxon>
        <taxon>Vertebrata</taxon>
        <taxon>Euteleostomi</taxon>
        <taxon>Amphibia</taxon>
        <taxon>Batrachia</taxon>
        <taxon>Anura</taxon>
        <taxon>Pipoidea</taxon>
        <taxon>Pipidae</taxon>
        <taxon>Xenopodinae</taxon>
        <taxon>Xenopus</taxon>
        <taxon>Xenopus</taxon>
    </lineage>
</organism>
<dbReference type="Proteomes" id="UP000694892">
    <property type="component" value="Chromosome 8L"/>
</dbReference>
<evidence type="ECO:0000313" key="2">
    <source>
        <dbReference type="EMBL" id="OCT69301.1"/>
    </source>
</evidence>
<evidence type="ECO:0000313" key="3">
    <source>
        <dbReference type="Proteomes" id="UP000694892"/>
    </source>
</evidence>
<dbReference type="EMBL" id="CM004480">
    <property type="protein sequence ID" value="OCT69301.1"/>
    <property type="molecule type" value="Genomic_DNA"/>
</dbReference>
<proteinExistence type="predicted"/>
<reference evidence="3" key="1">
    <citation type="journal article" date="2016" name="Nature">
        <title>Genome evolution in the allotetraploid frog Xenopus laevis.</title>
        <authorList>
            <person name="Session A.M."/>
            <person name="Uno Y."/>
            <person name="Kwon T."/>
            <person name="Chapman J.A."/>
            <person name="Toyoda A."/>
            <person name="Takahashi S."/>
            <person name="Fukui A."/>
            <person name="Hikosaka A."/>
            <person name="Suzuki A."/>
            <person name="Kondo M."/>
            <person name="van Heeringen S.J."/>
            <person name="Quigley I."/>
            <person name="Heinz S."/>
            <person name="Ogino H."/>
            <person name="Ochi H."/>
            <person name="Hellsten U."/>
            <person name="Lyons J.B."/>
            <person name="Simakov O."/>
            <person name="Putnam N."/>
            <person name="Stites J."/>
            <person name="Kuroki Y."/>
            <person name="Tanaka T."/>
            <person name="Michiue T."/>
            <person name="Watanabe M."/>
            <person name="Bogdanovic O."/>
            <person name="Lister R."/>
            <person name="Georgiou G."/>
            <person name="Paranjpe S.S."/>
            <person name="van Kruijsbergen I."/>
            <person name="Shu S."/>
            <person name="Carlson J."/>
            <person name="Kinoshita T."/>
            <person name="Ohta Y."/>
            <person name="Mawaribuchi S."/>
            <person name="Jenkins J."/>
            <person name="Grimwood J."/>
            <person name="Schmutz J."/>
            <person name="Mitros T."/>
            <person name="Mozaffari S.V."/>
            <person name="Suzuki Y."/>
            <person name="Haramoto Y."/>
            <person name="Yamamoto T.S."/>
            <person name="Takagi C."/>
            <person name="Heald R."/>
            <person name="Miller K."/>
            <person name="Haudenschild C."/>
            <person name="Kitzman J."/>
            <person name="Nakayama T."/>
            <person name="Izutsu Y."/>
            <person name="Robert J."/>
            <person name="Fortriede J."/>
            <person name="Burns K."/>
            <person name="Lotay V."/>
            <person name="Karimi K."/>
            <person name="Yasuoka Y."/>
            <person name="Dichmann D.S."/>
            <person name="Flajnik M.F."/>
            <person name="Houston D.W."/>
            <person name="Shendure J."/>
            <person name="DuPasquier L."/>
            <person name="Vize P.D."/>
            <person name="Zorn A.M."/>
            <person name="Ito M."/>
            <person name="Marcotte E.M."/>
            <person name="Wallingford J.B."/>
            <person name="Ito Y."/>
            <person name="Asashima M."/>
            <person name="Ueno N."/>
            <person name="Matsuda Y."/>
            <person name="Veenstra G.J."/>
            <person name="Fujiyama A."/>
            <person name="Harland R.M."/>
            <person name="Taira M."/>
            <person name="Rokhsar D.S."/>
        </authorList>
    </citation>
    <scope>NUCLEOTIDE SEQUENCE [LARGE SCALE GENOMIC DNA]</scope>
    <source>
        <strain evidence="3">J</strain>
    </source>
</reference>
<feature type="region of interest" description="Disordered" evidence="1">
    <location>
        <begin position="53"/>
        <end position="74"/>
    </location>
</feature>
<feature type="compositionally biased region" description="Basic residues" evidence="1">
    <location>
        <begin position="59"/>
        <end position="74"/>
    </location>
</feature>
<evidence type="ECO:0000256" key="1">
    <source>
        <dbReference type="SAM" id="MobiDB-lite"/>
    </source>
</evidence>
<gene>
    <name evidence="2" type="ORF">XELAEV_18040615mg</name>
</gene>
<name>A0A974H9H2_XENLA</name>
<accession>A0A974H9H2</accession>
<protein>
    <submittedName>
        <fullName evidence="2">Uncharacterized protein</fullName>
    </submittedName>
</protein>
<dbReference type="AlphaFoldDB" id="A0A974H9H2"/>
<sequence>MFPAIVSLPRELSRCPTDPLSVSCPVFTHTARSPGALLTAVPQRRYYPAPCLQSDSQARRHKSHHARLRHQHYL</sequence>